<evidence type="ECO:0000313" key="1">
    <source>
        <dbReference type="EMBL" id="GBP65440.1"/>
    </source>
</evidence>
<proteinExistence type="predicted"/>
<dbReference type="AlphaFoldDB" id="A0A4C1XQK4"/>
<accession>A0A4C1XQK4</accession>
<reference evidence="1 2" key="1">
    <citation type="journal article" date="2019" name="Commun. Biol.">
        <title>The bagworm genome reveals a unique fibroin gene that provides high tensile strength.</title>
        <authorList>
            <person name="Kono N."/>
            <person name="Nakamura H."/>
            <person name="Ohtoshi R."/>
            <person name="Tomita M."/>
            <person name="Numata K."/>
            <person name="Arakawa K."/>
        </authorList>
    </citation>
    <scope>NUCLEOTIDE SEQUENCE [LARGE SCALE GENOMIC DNA]</scope>
</reference>
<dbReference type="EMBL" id="BGZK01000929">
    <property type="protein sequence ID" value="GBP65440.1"/>
    <property type="molecule type" value="Genomic_DNA"/>
</dbReference>
<evidence type="ECO:0000313" key="2">
    <source>
        <dbReference type="Proteomes" id="UP000299102"/>
    </source>
</evidence>
<protein>
    <submittedName>
        <fullName evidence="1">Uncharacterized protein</fullName>
    </submittedName>
</protein>
<name>A0A4C1XQK4_EUMVA</name>
<organism evidence="1 2">
    <name type="scientific">Eumeta variegata</name>
    <name type="common">Bagworm moth</name>
    <name type="synonym">Eumeta japonica</name>
    <dbReference type="NCBI Taxonomy" id="151549"/>
    <lineage>
        <taxon>Eukaryota</taxon>
        <taxon>Metazoa</taxon>
        <taxon>Ecdysozoa</taxon>
        <taxon>Arthropoda</taxon>
        <taxon>Hexapoda</taxon>
        <taxon>Insecta</taxon>
        <taxon>Pterygota</taxon>
        <taxon>Neoptera</taxon>
        <taxon>Endopterygota</taxon>
        <taxon>Lepidoptera</taxon>
        <taxon>Glossata</taxon>
        <taxon>Ditrysia</taxon>
        <taxon>Tineoidea</taxon>
        <taxon>Psychidae</taxon>
        <taxon>Oiketicinae</taxon>
        <taxon>Eumeta</taxon>
    </lineage>
</organism>
<dbReference type="Proteomes" id="UP000299102">
    <property type="component" value="Unassembled WGS sequence"/>
</dbReference>
<gene>
    <name evidence="1" type="ORF">EVAR_36692_1</name>
</gene>
<keyword evidence="2" id="KW-1185">Reference proteome</keyword>
<comment type="caution">
    <text evidence="1">The sequence shown here is derived from an EMBL/GenBank/DDBJ whole genome shotgun (WGS) entry which is preliminary data.</text>
</comment>
<sequence length="180" mass="19348">MHENGPARLMRYHILTEYRRKVIASAVAFPPVNESVGDPPTFHYPFIGHPIPTKEVGNKPVTPLKLPVPMSGDDHLLSGGSHTRLHLDDTIKSRYNPAIAASTAGSGVCPLLSFSDILVAVSELKTGRGTISRTRTGSEIENKTGVKIECGIGIRIESLIGIEILKSKICLPSASSKSEL</sequence>